<dbReference type="EC" id="1.1.1.133" evidence="5"/>
<evidence type="ECO:0000256" key="6">
    <source>
        <dbReference type="SAM" id="MobiDB-lite"/>
    </source>
</evidence>
<dbReference type="InterPro" id="IPR011051">
    <property type="entry name" value="RmlC_Cupin_sf"/>
</dbReference>
<comment type="pathway">
    <text evidence="5">Carbohydrate biosynthesis; dTDP-L-rhamnose biosynthesis.</text>
</comment>
<keyword evidence="8" id="KW-0413">Isomerase</keyword>
<proteinExistence type="inferred from homology"/>
<gene>
    <name evidence="8" type="ORF">BJY20_000768</name>
</gene>
<feature type="domain" description="RmlD-like substrate binding" evidence="7">
    <location>
        <begin position="185"/>
        <end position="454"/>
    </location>
</feature>
<dbReference type="AlphaFoldDB" id="A0A852VMM8"/>
<feature type="region of interest" description="Disordered" evidence="6">
    <location>
        <begin position="461"/>
        <end position="557"/>
    </location>
</feature>
<feature type="active site" description="Proton donor" evidence="3">
    <location>
        <position position="128"/>
    </location>
</feature>
<keyword evidence="5" id="KW-0521">NADP</keyword>
<feature type="active site" description="Proton acceptor" evidence="3">
    <location>
        <position position="65"/>
    </location>
</feature>
<comment type="similarity">
    <text evidence="1">Belongs to the dTDP-4-dehydrorhamnose 3,5-epimerase family.</text>
</comment>
<organism evidence="8 9">
    <name type="scientific">Janibacter cremeus</name>
    <dbReference type="NCBI Taxonomy" id="1285192"/>
    <lineage>
        <taxon>Bacteria</taxon>
        <taxon>Bacillati</taxon>
        <taxon>Actinomycetota</taxon>
        <taxon>Actinomycetes</taxon>
        <taxon>Micrococcales</taxon>
        <taxon>Intrasporangiaceae</taxon>
        <taxon>Janibacter</taxon>
    </lineage>
</organism>
<dbReference type="InterPro" id="IPR005913">
    <property type="entry name" value="dTDP_dehydrorham_reduct"/>
</dbReference>
<dbReference type="GO" id="GO:0019305">
    <property type="term" value="P:dTDP-rhamnose biosynthetic process"/>
    <property type="evidence" value="ECO:0007669"/>
    <property type="project" value="UniProtKB-UniPathway"/>
</dbReference>
<dbReference type="UniPathway" id="UPA00124"/>
<sequence>MEPTIEHTPIPGLLVVRSPVHRDDRGWFTEAWQREKLTALGVPDFGPVQHNVAHNAARGSTRGIHAEPWDKLVTVVHGEVFGAWVDLREGEGFGRTFTVQLEPGVAVFVPRGVGNSYQALADETIYSYLVNAHWRPALAYPALALEDPSAAIDWPIPLSQAQVSDKDRANPRLAEVTPFARRRPLILGGSGQIGSALRALLPHALAPGRDELDLADPDAVAALDLTDHDLVINAAAMTGVDAAESDDGRRLAWRLNAHLPAQLARLATAAGATLVHYSSDYVFDGRAEVHDEDEAFAPLGIYGQSKAAGDLAVALAPRHYLLRTSWVVGDGPNFVRTMARLADEGGAPAVVDDQHGRLALAPQIAEATMHLVGGSAPFGTYNVSQSGESLTWADIAREVFALRGRAREDVSGISTHEYGAPAPRPRHSTLSLERLRGTGFEPLDQLEALREYVASRLAPGGAHTSATVGRGVRSASDQPRDQPGGAHTSATVGRGVRSASDEPRDAPGGAHTSATVGRGVRSASDEPRDQPGGAHTSATVGRGVRSASDEPRDQKGM</sequence>
<dbReference type="Gene3D" id="3.40.50.720">
    <property type="entry name" value="NAD(P)-binding Rossmann-like Domain"/>
    <property type="match status" value="1"/>
</dbReference>
<dbReference type="SUPFAM" id="SSF51735">
    <property type="entry name" value="NAD(P)-binding Rossmann-fold domains"/>
    <property type="match status" value="1"/>
</dbReference>
<name>A0A852VMM8_9MICO</name>
<dbReference type="CDD" id="cd05254">
    <property type="entry name" value="dTDP_HR_like_SDR_e"/>
    <property type="match status" value="1"/>
</dbReference>
<dbReference type="PANTHER" id="PTHR10491:SF4">
    <property type="entry name" value="METHIONINE ADENOSYLTRANSFERASE 2 SUBUNIT BETA"/>
    <property type="match status" value="1"/>
</dbReference>
<dbReference type="InterPro" id="IPR036291">
    <property type="entry name" value="NAD(P)-bd_dom_sf"/>
</dbReference>
<evidence type="ECO:0000256" key="4">
    <source>
        <dbReference type="PIRSR" id="PIRSR600888-3"/>
    </source>
</evidence>
<dbReference type="Pfam" id="PF04321">
    <property type="entry name" value="RmlD_sub_bind"/>
    <property type="match status" value="1"/>
</dbReference>
<dbReference type="InterPro" id="IPR014710">
    <property type="entry name" value="RmlC-like_jellyroll"/>
</dbReference>
<keyword evidence="5" id="KW-0560">Oxidoreductase</keyword>
<dbReference type="PANTHER" id="PTHR10491">
    <property type="entry name" value="DTDP-4-DEHYDRORHAMNOSE REDUCTASE"/>
    <property type="match status" value="1"/>
</dbReference>
<dbReference type="GO" id="GO:0008831">
    <property type="term" value="F:dTDP-4-dehydrorhamnose reductase activity"/>
    <property type="evidence" value="ECO:0007669"/>
    <property type="project" value="UniProtKB-EC"/>
</dbReference>
<feature type="site" description="Participates in a stacking interaction with the thymidine ring of dTDP-4-oxo-6-deoxyglucose" evidence="4">
    <location>
        <position position="134"/>
    </location>
</feature>
<dbReference type="InterPro" id="IPR000888">
    <property type="entry name" value="RmlC-like"/>
</dbReference>
<dbReference type="EMBL" id="JACCAE010000001">
    <property type="protein sequence ID" value="NYF97376.1"/>
    <property type="molecule type" value="Genomic_DNA"/>
</dbReference>
<accession>A0A852VMM8</accession>
<keyword evidence="9" id="KW-1185">Reference proteome</keyword>
<dbReference type="InterPro" id="IPR029903">
    <property type="entry name" value="RmlD-like-bd"/>
</dbReference>
<feature type="compositionally biased region" description="Basic and acidic residues" evidence="6">
    <location>
        <begin position="547"/>
        <end position="557"/>
    </location>
</feature>
<comment type="caution">
    <text evidence="8">The sequence shown here is derived from an EMBL/GenBank/DDBJ whole genome shotgun (WGS) entry which is preliminary data.</text>
</comment>
<evidence type="ECO:0000256" key="2">
    <source>
        <dbReference type="ARBA" id="ARBA00010944"/>
    </source>
</evidence>
<evidence type="ECO:0000259" key="7">
    <source>
        <dbReference type="Pfam" id="PF04321"/>
    </source>
</evidence>
<protein>
    <recommendedName>
        <fullName evidence="5">dTDP-4-dehydrorhamnose reductase</fullName>
        <ecNumber evidence="5">1.1.1.133</ecNumber>
    </recommendedName>
</protein>
<dbReference type="Gene3D" id="3.90.25.10">
    <property type="entry name" value="UDP-galactose 4-epimerase, domain 1"/>
    <property type="match status" value="1"/>
</dbReference>
<comment type="function">
    <text evidence="5">Catalyzes the reduction of dTDP-6-deoxy-L-lyxo-4-hexulose to yield dTDP-L-rhamnose.</text>
</comment>
<comment type="similarity">
    <text evidence="2 5">Belongs to the dTDP-4-dehydrorhamnose reductase family.</text>
</comment>
<dbReference type="Pfam" id="PF00908">
    <property type="entry name" value="dTDP_sugar_isom"/>
    <property type="match status" value="1"/>
</dbReference>
<dbReference type="Gene3D" id="2.60.120.10">
    <property type="entry name" value="Jelly Rolls"/>
    <property type="match status" value="1"/>
</dbReference>
<dbReference type="RefSeq" id="WP_185990320.1">
    <property type="nucleotide sequence ID" value="NZ_JACCAE010000001.1"/>
</dbReference>
<evidence type="ECO:0000256" key="5">
    <source>
        <dbReference type="RuleBase" id="RU364082"/>
    </source>
</evidence>
<evidence type="ECO:0000256" key="3">
    <source>
        <dbReference type="PIRSR" id="PIRSR600888-1"/>
    </source>
</evidence>
<evidence type="ECO:0000256" key="1">
    <source>
        <dbReference type="ARBA" id="ARBA00010154"/>
    </source>
</evidence>
<dbReference type="Proteomes" id="UP000554054">
    <property type="component" value="Unassembled WGS sequence"/>
</dbReference>
<evidence type="ECO:0000313" key="9">
    <source>
        <dbReference type="Proteomes" id="UP000554054"/>
    </source>
</evidence>
<evidence type="ECO:0000313" key="8">
    <source>
        <dbReference type="EMBL" id="NYF97376.1"/>
    </source>
</evidence>
<dbReference type="SUPFAM" id="SSF51182">
    <property type="entry name" value="RmlC-like cupins"/>
    <property type="match status" value="1"/>
</dbReference>
<reference evidence="8 9" key="1">
    <citation type="submission" date="2020-07" db="EMBL/GenBank/DDBJ databases">
        <title>Sequencing the genomes of 1000 actinobacteria strains.</title>
        <authorList>
            <person name="Klenk H.-P."/>
        </authorList>
    </citation>
    <scope>NUCLEOTIDE SEQUENCE [LARGE SCALE GENOMIC DNA]</scope>
    <source>
        <strain evidence="8 9">DSM 26154</strain>
    </source>
</reference>
<dbReference type="GO" id="GO:0008830">
    <property type="term" value="F:dTDP-4-dehydrorhamnose 3,5-epimerase activity"/>
    <property type="evidence" value="ECO:0007669"/>
    <property type="project" value="InterPro"/>
</dbReference>